<organism evidence="1 2">
    <name type="scientific">Hohenbuehelia grisea</name>
    <dbReference type="NCBI Taxonomy" id="104357"/>
    <lineage>
        <taxon>Eukaryota</taxon>
        <taxon>Fungi</taxon>
        <taxon>Dikarya</taxon>
        <taxon>Basidiomycota</taxon>
        <taxon>Agaricomycotina</taxon>
        <taxon>Agaricomycetes</taxon>
        <taxon>Agaricomycetidae</taxon>
        <taxon>Agaricales</taxon>
        <taxon>Pleurotineae</taxon>
        <taxon>Pleurotaceae</taxon>
        <taxon>Hohenbuehelia</taxon>
    </lineage>
</organism>
<evidence type="ECO:0000313" key="2">
    <source>
        <dbReference type="Proteomes" id="UP001556367"/>
    </source>
</evidence>
<gene>
    <name evidence="1" type="ORF">HGRIS_003860</name>
</gene>
<sequence length="159" mass="18247">MSSDNTSPLLRELAERTTRLMKYQRPFHTERPDNAYGFLLTEECILRFGRLLCEREGWFPDPGSDPSVEVQMATIAAFTELAPLTQVAIPELRLTRWRLVLVKYTHEGELTLRRVLVLSDDGSVENRKMKNSVEVEEQLVKFLGLGDQKPAWYSVCKCG</sequence>
<dbReference type="EMBL" id="JASNQZ010000007">
    <property type="protein sequence ID" value="KAL0954927.1"/>
    <property type="molecule type" value="Genomic_DNA"/>
</dbReference>
<proteinExistence type="predicted"/>
<comment type="caution">
    <text evidence="1">The sequence shown here is derived from an EMBL/GenBank/DDBJ whole genome shotgun (WGS) entry which is preliminary data.</text>
</comment>
<keyword evidence="2" id="KW-1185">Reference proteome</keyword>
<protein>
    <submittedName>
        <fullName evidence="1">Uncharacterized protein</fullName>
    </submittedName>
</protein>
<reference evidence="2" key="1">
    <citation type="submission" date="2024-06" db="EMBL/GenBank/DDBJ databases">
        <title>Multi-omics analyses provide insights into the biosynthesis of the anticancer antibiotic pleurotin in Hohenbuehelia grisea.</title>
        <authorList>
            <person name="Weaver J.A."/>
            <person name="Alberti F."/>
        </authorList>
    </citation>
    <scope>NUCLEOTIDE SEQUENCE [LARGE SCALE GENOMIC DNA]</scope>
    <source>
        <strain evidence="2">T-177</strain>
    </source>
</reference>
<accession>A0ABR3JGX1</accession>
<evidence type="ECO:0000313" key="1">
    <source>
        <dbReference type="EMBL" id="KAL0954927.1"/>
    </source>
</evidence>
<name>A0ABR3JGX1_9AGAR</name>
<dbReference type="Proteomes" id="UP001556367">
    <property type="component" value="Unassembled WGS sequence"/>
</dbReference>